<evidence type="ECO:0000256" key="1">
    <source>
        <dbReference type="SAM" id="MobiDB-lite"/>
    </source>
</evidence>
<dbReference type="EMBL" id="CADCWE010000240">
    <property type="protein sequence ID" value="CAA9560348.1"/>
    <property type="molecule type" value="Genomic_DNA"/>
</dbReference>
<feature type="compositionally biased region" description="Gly residues" evidence="1">
    <location>
        <begin position="11"/>
        <end position="31"/>
    </location>
</feature>
<feature type="compositionally biased region" description="Pro residues" evidence="1">
    <location>
        <begin position="109"/>
        <end position="121"/>
    </location>
</feature>
<feature type="compositionally biased region" description="Low complexity" evidence="1">
    <location>
        <begin position="122"/>
        <end position="133"/>
    </location>
</feature>
<feature type="compositionally biased region" description="Basic residues" evidence="1">
    <location>
        <begin position="81"/>
        <end position="93"/>
    </location>
</feature>
<feature type="compositionally biased region" description="Basic residues" evidence="1">
    <location>
        <begin position="37"/>
        <end position="56"/>
    </location>
</feature>
<name>A0A6J4UWJ0_9BACT</name>
<accession>A0A6J4UWJ0</accession>
<evidence type="ECO:0000313" key="2">
    <source>
        <dbReference type="EMBL" id="CAA9560348.1"/>
    </source>
</evidence>
<reference evidence="2" key="1">
    <citation type="submission" date="2020-02" db="EMBL/GenBank/DDBJ databases">
        <authorList>
            <person name="Meier V. D."/>
        </authorList>
    </citation>
    <scope>NUCLEOTIDE SEQUENCE</scope>
    <source>
        <strain evidence="2">AVDCRST_MAG73</strain>
    </source>
</reference>
<feature type="region of interest" description="Disordered" evidence="1">
    <location>
        <begin position="1"/>
        <end position="133"/>
    </location>
</feature>
<feature type="non-terminal residue" evidence="2">
    <location>
        <position position="133"/>
    </location>
</feature>
<dbReference type="AlphaFoldDB" id="A0A6J4UWJ0"/>
<gene>
    <name evidence="2" type="ORF">AVDCRST_MAG73-3627</name>
</gene>
<sequence length="133" mass="13697">GGDDEPDRAQGDGGAVAGGGRAGGAGRGAGPAVGVRRLGRHLRHRRRRRLRRHRLGPRVPRQFGGRPGLQTPGGVPGPGRRLCRLRRGRRRSGVRGARGPGRVAGQRPPRLPRPGGGPPPAGANGASGPDRGV</sequence>
<protein>
    <submittedName>
        <fullName evidence="2">Uncharacterized protein</fullName>
    </submittedName>
</protein>
<feature type="compositionally biased region" description="Low complexity" evidence="1">
    <location>
        <begin position="94"/>
        <end position="108"/>
    </location>
</feature>
<organism evidence="2">
    <name type="scientific">uncultured Thermomicrobiales bacterium</name>
    <dbReference type="NCBI Taxonomy" id="1645740"/>
    <lineage>
        <taxon>Bacteria</taxon>
        <taxon>Pseudomonadati</taxon>
        <taxon>Thermomicrobiota</taxon>
        <taxon>Thermomicrobia</taxon>
        <taxon>Thermomicrobiales</taxon>
        <taxon>environmental samples</taxon>
    </lineage>
</organism>
<proteinExistence type="predicted"/>
<feature type="non-terminal residue" evidence="2">
    <location>
        <position position="1"/>
    </location>
</feature>